<dbReference type="RefSeq" id="WP_220335971.1">
    <property type="nucleotide sequence ID" value="NZ_JAEUAK010000007.1"/>
</dbReference>
<keyword evidence="4" id="KW-0233">DNA recombination</keyword>
<dbReference type="SUPFAM" id="SSF47823">
    <property type="entry name" value="lambda integrase-like, N-terminal domain"/>
    <property type="match status" value="1"/>
</dbReference>
<dbReference type="PANTHER" id="PTHR30349:SF81">
    <property type="entry name" value="TYROSINE RECOMBINASE XERC"/>
    <property type="match status" value="1"/>
</dbReference>
<evidence type="ECO:0000256" key="1">
    <source>
        <dbReference type="ARBA" id="ARBA00022829"/>
    </source>
</evidence>
<dbReference type="Proteomes" id="UP000717752">
    <property type="component" value="Unassembled WGS sequence"/>
</dbReference>
<keyword evidence="3" id="KW-0238">DNA-binding</keyword>
<dbReference type="InterPro" id="IPR010998">
    <property type="entry name" value="Integrase_recombinase_N"/>
</dbReference>
<gene>
    <name evidence="6" type="ORF">JNB85_19625</name>
</gene>
<dbReference type="EMBL" id="JAEUAK010000007">
    <property type="protein sequence ID" value="MBW9054616.1"/>
    <property type="molecule type" value="Genomic_DNA"/>
</dbReference>
<comment type="caution">
    <text evidence="6">The sequence shown here is derived from an EMBL/GenBank/DDBJ whole genome shotgun (WGS) entry which is preliminary data.</text>
</comment>
<evidence type="ECO:0000256" key="2">
    <source>
        <dbReference type="ARBA" id="ARBA00022908"/>
    </source>
</evidence>
<keyword evidence="7" id="KW-1185">Reference proteome</keyword>
<name>A0ABS7GXW9_9HYPH</name>
<sequence>MNATIDRRAKELDTIAAVLPIERRDELAELLTDQDVETLRHLVNEGMGGNTLRALTSDLAYLQAWSLAATGSPLPWPAPEALLLKFVAHHLWDPTKRDTDPDHGMPANVQQGLRDQGFLRSTGPHAPDTVRRRLASWSTLTKWRGLDGAFASPALKSAIRLAVRAVPRPRKRKSAKAITGDVLAKLLATCAGDSLRDLRDRAILMVAFASGGRRRSEVANLRKEQLTVEPPVKGEDDVPLPSLSIHLGRTKNSGASQDEVVYLVGRPVEALNAWLDAAKIDKGSVFRAIDRWGNVSRRALDPKAINDIVKGRAILAGLDAGDFSAHGLRSGYLTEAAIRNIPLLEAMEQSRHRSVQQASSYYNDAERKNGRAARLIV</sequence>
<dbReference type="CDD" id="cd00799">
    <property type="entry name" value="INT_Cre_C"/>
    <property type="match status" value="1"/>
</dbReference>
<dbReference type="InterPro" id="IPR011010">
    <property type="entry name" value="DNA_brk_join_enz"/>
</dbReference>
<protein>
    <submittedName>
        <fullName evidence="6">Site-specific integrase</fullName>
    </submittedName>
</protein>
<dbReference type="Pfam" id="PF00589">
    <property type="entry name" value="Phage_integrase"/>
    <property type="match status" value="1"/>
</dbReference>
<feature type="domain" description="Tyr recombinase" evidence="5">
    <location>
        <begin position="173"/>
        <end position="375"/>
    </location>
</feature>
<organism evidence="6 7">
    <name type="scientific">Rhizobium mesosinicum</name>
    <dbReference type="NCBI Taxonomy" id="335017"/>
    <lineage>
        <taxon>Bacteria</taxon>
        <taxon>Pseudomonadati</taxon>
        <taxon>Pseudomonadota</taxon>
        <taxon>Alphaproteobacteria</taxon>
        <taxon>Hyphomicrobiales</taxon>
        <taxon>Rhizobiaceae</taxon>
        <taxon>Rhizobium/Agrobacterium group</taxon>
        <taxon>Rhizobium</taxon>
    </lineage>
</organism>
<keyword evidence="1" id="KW-0159">Chromosome partition</keyword>
<dbReference type="InterPro" id="IPR050090">
    <property type="entry name" value="Tyrosine_recombinase_XerCD"/>
</dbReference>
<evidence type="ECO:0000313" key="6">
    <source>
        <dbReference type="EMBL" id="MBW9054616.1"/>
    </source>
</evidence>
<keyword evidence="2" id="KW-0229">DNA integration</keyword>
<dbReference type="Gene3D" id="1.10.150.130">
    <property type="match status" value="1"/>
</dbReference>
<dbReference type="PANTHER" id="PTHR30349">
    <property type="entry name" value="PHAGE INTEGRASE-RELATED"/>
    <property type="match status" value="1"/>
</dbReference>
<evidence type="ECO:0000313" key="7">
    <source>
        <dbReference type="Proteomes" id="UP000717752"/>
    </source>
</evidence>
<proteinExistence type="predicted"/>
<evidence type="ECO:0000256" key="4">
    <source>
        <dbReference type="ARBA" id="ARBA00023172"/>
    </source>
</evidence>
<dbReference type="Gene3D" id="1.10.443.10">
    <property type="entry name" value="Intergrase catalytic core"/>
    <property type="match status" value="1"/>
</dbReference>
<evidence type="ECO:0000259" key="5">
    <source>
        <dbReference type="PROSITE" id="PS51898"/>
    </source>
</evidence>
<reference evidence="6 7" key="1">
    <citation type="journal article" date="2021" name="MBio">
        <title>Poor Competitiveness of Bradyrhizobium in Pigeon Pea Root Colonization in Indian Soils.</title>
        <authorList>
            <person name="Chalasani D."/>
            <person name="Basu A."/>
            <person name="Pullabhotla S.V.S.R.N."/>
            <person name="Jorrin B."/>
            <person name="Neal A.L."/>
            <person name="Poole P.S."/>
            <person name="Podile A.R."/>
            <person name="Tkacz A."/>
        </authorList>
    </citation>
    <scope>NUCLEOTIDE SEQUENCE [LARGE SCALE GENOMIC DNA]</scope>
    <source>
        <strain evidence="6 7">HU56</strain>
    </source>
</reference>
<evidence type="ECO:0000256" key="3">
    <source>
        <dbReference type="ARBA" id="ARBA00023125"/>
    </source>
</evidence>
<dbReference type="PROSITE" id="PS51898">
    <property type="entry name" value="TYR_RECOMBINASE"/>
    <property type="match status" value="1"/>
</dbReference>
<accession>A0ABS7GXW9</accession>
<dbReference type="InterPro" id="IPR013762">
    <property type="entry name" value="Integrase-like_cat_sf"/>
</dbReference>
<dbReference type="InterPro" id="IPR002104">
    <property type="entry name" value="Integrase_catalytic"/>
</dbReference>
<dbReference type="SUPFAM" id="SSF56349">
    <property type="entry name" value="DNA breaking-rejoining enzymes"/>
    <property type="match status" value="1"/>
</dbReference>